<evidence type="ECO:0000256" key="3">
    <source>
        <dbReference type="ARBA" id="ARBA00022638"/>
    </source>
</evidence>
<dbReference type="GO" id="GO:0031640">
    <property type="term" value="P:killing of cells of another organism"/>
    <property type="evidence" value="ECO:0007669"/>
    <property type="project" value="UniProtKB-KW"/>
</dbReference>
<reference evidence="7" key="2">
    <citation type="submission" date="2023-05" db="EMBL/GenBank/DDBJ databases">
        <authorList>
            <consortium name="Lawrence Berkeley National Laboratory"/>
            <person name="Steindorff A."/>
            <person name="Hensen N."/>
            <person name="Bonometti L."/>
            <person name="Westerberg I."/>
            <person name="Brannstrom I.O."/>
            <person name="Guillou S."/>
            <person name="Cros-Aarteil S."/>
            <person name="Calhoun S."/>
            <person name="Haridas S."/>
            <person name="Kuo A."/>
            <person name="Mondo S."/>
            <person name="Pangilinan J."/>
            <person name="Riley R."/>
            <person name="Labutti K."/>
            <person name="Andreopoulos B."/>
            <person name="Lipzen A."/>
            <person name="Chen C."/>
            <person name="Yanf M."/>
            <person name="Daum C."/>
            <person name="Ng V."/>
            <person name="Clum A."/>
            <person name="Ohm R."/>
            <person name="Martin F."/>
            <person name="Silar P."/>
            <person name="Natvig D."/>
            <person name="Lalanne C."/>
            <person name="Gautier V."/>
            <person name="Ament-Velasquez S.L."/>
            <person name="Kruys A."/>
            <person name="Hutchinson M.I."/>
            <person name="Powell A.J."/>
            <person name="Barry K."/>
            <person name="Miller A.N."/>
            <person name="Grigoriev I.V."/>
            <person name="Debuchy R."/>
            <person name="Gladieux P."/>
            <person name="Thoren M.H."/>
            <person name="Johannesson H."/>
        </authorList>
    </citation>
    <scope>NUCLEOTIDE SEQUENCE</scope>
    <source>
        <strain evidence="7">PSN243</strain>
    </source>
</reference>
<dbReference type="InterPro" id="IPR023347">
    <property type="entry name" value="Lysozyme_dom_sf"/>
</dbReference>
<accession>A0AAV9GRK8</accession>
<proteinExistence type="inferred from homology"/>
<evidence type="ECO:0000313" key="8">
    <source>
        <dbReference type="Proteomes" id="UP001321760"/>
    </source>
</evidence>
<dbReference type="InterPro" id="IPR033907">
    <property type="entry name" value="Endolysin_autolysin"/>
</dbReference>
<keyword evidence="2" id="KW-0929">Antimicrobial</keyword>
<reference evidence="7" key="1">
    <citation type="journal article" date="2023" name="Mol. Phylogenet. Evol.">
        <title>Genome-scale phylogeny and comparative genomics of the fungal order Sordariales.</title>
        <authorList>
            <person name="Hensen N."/>
            <person name="Bonometti L."/>
            <person name="Westerberg I."/>
            <person name="Brannstrom I.O."/>
            <person name="Guillou S."/>
            <person name="Cros-Aarteil S."/>
            <person name="Calhoun S."/>
            <person name="Haridas S."/>
            <person name="Kuo A."/>
            <person name="Mondo S."/>
            <person name="Pangilinan J."/>
            <person name="Riley R."/>
            <person name="LaButti K."/>
            <person name="Andreopoulos B."/>
            <person name="Lipzen A."/>
            <person name="Chen C."/>
            <person name="Yan M."/>
            <person name="Daum C."/>
            <person name="Ng V."/>
            <person name="Clum A."/>
            <person name="Steindorff A."/>
            <person name="Ohm R.A."/>
            <person name="Martin F."/>
            <person name="Silar P."/>
            <person name="Natvig D.O."/>
            <person name="Lalanne C."/>
            <person name="Gautier V."/>
            <person name="Ament-Velasquez S.L."/>
            <person name="Kruys A."/>
            <person name="Hutchinson M.I."/>
            <person name="Powell A.J."/>
            <person name="Barry K."/>
            <person name="Miller A.N."/>
            <person name="Grigoriev I.V."/>
            <person name="Debuchy R."/>
            <person name="Gladieux P."/>
            <person name="Hiltunen Thoren M."/>
            <person name="Johannesson H."/>
        </authorList>
    </citation>
    <scope>NUCLEOTIDE SEQUENCE</scope>
    <source>
        <strain evidence="7">PSN243</strain>
    </source>
</reference>
<keyword evidence="3" id="KW-0081">Bacteriolytic enzyme</keyword>
<dbReference type="GO" id="GO:0016998">
    <property type="term" value="P:cell wall macromolecule catabolic process"/>
    <property type="evidence" value="ECO:0007669"/>
    <property type="project" value="InterPro"/>
</dbReference>
<dbReference type="GO" id="GO:0009253">
    <property type="term" value="P:peptidoglycan catabolic process"/>
    <property type="evidence" value="ECO:0007669"/>
    <property type="project" value="InterPro"/>
</dbReference>
<evidence type="ECO:0000256" key="6">
    <source>
        <dbReference type="ARBA" id="ARBA00023295"/>
    </source>
</evidence>
<evidence type="ECO:0000256" key="2">
    <source>
        <dbReference type="ARBA" id="ARBA00022529"/>
    </source>
</evidence>
<dbReference type="Gene3D" id="1.10.530.40">
    <property type="match status" value="1"/>
</dbReference>
<protein>
    <submittedName>
        <fullName evidence="7">Lysozyme-like protein</fullName>
    </submittedName>
</protein>
<keyword evidence="4" id="KW-0378">Hydrolase</keyword>
<dbReference type="PANTHER" id="PTHR38107">
    <property type="match status" value="1"/>
</dbReference>
<evidence type="ECO:0000256" key="1">
    <source>
        <dbReference type="ARBA" id="ARBA00000632"/>
    </source>
</evidence>
<evidence type="ECO:0000256" key="5">
    <source>
        <dbReference type="ARBA" id="ARBA00023200"/>
    </source>
</evidence>
<dbReference type="GO" id="GO:0042742">
    <property type="term" value="P:defense response to bacterium"/>
    <property type="evidence" value="ECO:0007669"/>
    <property type="project" value="UniProtKB-KW"/>
</dbReference>
<keyword evidence="6" id="KW-0326">Glycosidase</keyword>
<gene>
    <name evidence="7" type="ORF">QBC34DRAFT_401850</name>
</gene>
<sequence>MTSFCGVAKTLSGSPLKTHELLPNSGFYFCRALRCPFTSTFTMHQFTSPLLAFFAAVGAVRAECIGPPANQAAVDLVKRWEGWMPDIYDDPVGLPTVGYGHLCKEPLCAEVPYPIPLSEEDGEKLLQSDLAVAQNCITQQTVEAVVLNANQYGALVSWAFNVGCHQTLTSSLIERLNEGVEDPKVIATFELPRWKYAGGVVLRGLERRRAAEVELFLAPTDVPALPADTC</sequence>
<dbReference type="InterPro" id="IPR051018">
    <property type="entry name" value="Bacteriophage_GH24"/>
</dbReference>
<keyword evidence="8" id="KW-1185">Reference proteome</keyword>
<dbReference type="InterPro" id="IPR002196">
    <property type="entry name" value="Glyco_hydro_24"/>
</dbReference>
<organism evidence="7 8">
    <name type="scientific">Podospora aff. communis PSN243</name>
    <dbReference type="NCBI Taxonomy" id="3040156"/>
    <lineage>
        <taxon>Eukaryota</taxon>
        <taxon>Fungi</taxon>
        <taxon>Dikarya</taxon>
        <taxon>Ascomycota</taxon>
        <taxon>Pezizomycotina</taxon>
        <taxon>Sordariomycetes</taxon>
        <taxon>Sordariomycetidae</taxon>
        <taxon>Sordariales</taxon>
        <taxon>Podosporaceae</taxon>
        <taxon>Podospora</taxon>
    </lineage>
</organism>
<dbReference type="GO" id="GO:0003796">
    <property type="term" value="F:lysozyme activity"/>
    <property type="evidence" value="ECO:0007669"/>
    <property type="project" value="UniProtKB-EC"/>
</dbReference>
<comment type="catalytic activity">
    <reaction evidence="1">
        <text>Hydrolysis of (1-&gt;4)-beta-linkages between N-acetylmuramic acid and N-acetyl-D-glucosamine residues in a peptidoglycan and between N-acetyl-D-glucosamine residues in chitodextrins.</text>
        <dbReference type="EC" id="3.2.1.17"/>
    </reaction>
</comment>
<dbReference type="InterPro" id="IPR023346">
    <property type="entry name" value="Lysozyme-like_dom_sf"/>
</dbReference>
<dbReference type="SUPFAM" id="SSF53955">
    <property type="entry name" value="Lysozyme-like"/>
    <property type="match status" value="1"/>
</dbReference>
<dbReference type="PANTHER" id="PTHR38107:SF3">
    <property type="entry name" value="LYSOZYME RRRD-RELATED"/>
    <property type="match status" value="1"/>
</dbReference>
<dbReference type="CDD" id="cd00737">
    <property type="entry name" value="lyz_endolysin_autolysin"/>
    <property type="match status" value="1"/>
</dbReference>
<evidence type="ECO:0000313" key="7">
    <source>
        <dbReference type="EMBL" id="KAK4450918.1"/>
    </source>
</evidence>
<dbReference type="EMBL" id="MU865930">
    <property type="protein sequence ID" value="KAK4450918.1"/>
    <property type="molecule type" value="Genomic_DNA"/>
</dbReference>
<comment type="caution">
    <text evidence="7">The sequence shown here is derived from an EMBL/GenBank/DDBJ whole genome shotgun (WGS) entry which is preliminary data.</text>
</comment>
<dbReference type="InterPro" id="IPR034690">
    <property type="entry name" value="Endolysin_T4_type"/>
</dbReference>
<name>A0AAV9GRK8_9PEZI</name>
<keyword evidence="5" id="KW-1035">Host cytoplasm</keyword>
<dbReference type="Pfam" id="PF00959">
    <property type="entry name" value="Phage_lysozyme"/>
    <property type="match status" value="1"/>
</dbReference>
<evidence type="ECO:0000256" key="4">
    <source>
        <dbReference type="ARBA" id="ARBA00022801"/>
    </source>
</evidence>
<dbReference type="HAMAP" id="MF_04110">
    <property type="entry name" value="ENDOLYSIN_T4"/>
    <property type="match status" value="1"/>
</dbReference>
<dbReference type="AlphaFoldDB" id="A0AAV9GRK8"/>
<dbReference type="Proteomes" id="UP001321760">
    <property type="component" value="Unassembled WGS sequence"/>
</dbReference>